<evidence type="ECO:0000256" key="9">
    <source>
        <dbReference type="HAMAP-Rule" id="MF_03211"/>
    </source>
</evidence>
<keyword evidence="5 9" id="KW-0547">Nucleotide-binding</keyword>
<dbReference type="InterPro" id="IPR033688">
    <property type="entry name" value="NAT10"/>
</dbReference>
<dbReference type="InterPro" id="IPR013562">
    <property type="entry name" value="TmcA/NAT10_N"/>
</dbReference>
<evidence type="ECO:0000259" key="10">
    <source>
        <dbReference type="PROSITE" id="PS51186"/>
    </source>
</evidence>
<dbReference type="VEuPathDB" id="MicrosporidiaDB:AEWQ_100170"/>
<dbReference type="PROSITE" id="PS51186">
    <property type="entry name" value="GNAT"/>
    <property type="match status" value="1"/>
</dbReference>
<dbReference type="InterPro" id="IPR027992">
    <property type="entry name" value="tRNA_bind_dom"/>
</dbReference>
<dbReference type="AlphaFoldDB" id="M1KAY0"/>
<comment type="subunit">
    <text evidence="9">Interacts with TAN1.</text>
</comment>
<accession>M1KAY0</accession>
<dbReference type="Pfam" id="PF13718">
    <property type="entry name" value="GNAT_acetyltr_2"/>
    <property type="match status" value="2"/>
</dbReference>
<keyword evidence="7 9" id="KW-0539">Nucleus</keyword>
<keyword evidence="4 9" id="KW-0819">tRNA processing</keyword>
<dbReference type="VEuPathDB" id="MicrosporidiaDB:ECU10_0280"/>
<evidence type="ECO:0000256" key="6">
    <source>
        <dbReference type="ARBA" id="ARBA00022840"/>
    </source>
</evidence>
<dbReference type="CDD" id="cd04301">
    <property type="entry name" value="NAT_SF"/>
    <property type="match status" value="1"/>
</dbReference>
<dbReference type="VEuPathDB" id="MicrosporidiaDB:AEWD_100170"/>
<dbReference type="InterPro" id="IPR032672">
    <property type="entry name" value="TmcA/NAT10/Kre33"/>
</dbReference>
<dbReference type="SUPFAM" id="SSF55729">
    <property type="entry name" value="Acyl-CoA N-acyltransferases (Nat)"/>
    <property type="match status" value="1"/>
</dbReference>
<comment type="catalytic activity">
    <reaction evidence="9">
        <text>a cytidine in tRNA + acetyl-CoA + ATP + H2O = an N(4)-acetylcytidine in tRNA + ADP + phosphate + CoA + H(+)</text>
        <dbReference type="Rhea" id="RHEA:53876"/>
        <dbReference type="Rhea" id="RHEA-COMP:13670"/>
        <dbReference type="Rhea" id="RHEA-COMP:13671"/>
        <dbReference type="ChEBI" id="CHEBI:15377"/>
        <dbReference type="ChEBI" id="CHEBI:15378"/>
        <dbReference type="ChEBI" id="CHEBI:30616"/>
        <dbReference type="ChEBI" id="CHEBI:43474"/>
        <dbReference type="ChEBI" id="CHEBI:57287"/>
        <dbReference type="ChEBI" id="CHEBI:57288"/>
        <dbReference type="ChEBI" id="CHEBI:74900"/>
        <dbReference type="ChEBI" id="CHEBI:82748"/>
        <dbReference type="ChEBI" id="CHEBI:456216"/>
    </reaction>
</comment>
<dbReference type="PANTHER" id="PTHR10925:SF5">
    <property type="entry name" value="RNA CYTIDINE ACETYLTRANSFERASE"/>
    <property type="match status" value="1"/>
</dbReference>
<dbReference type="GO" id="GO:0051391">
    <property type="term" value="P:tRNA acetylation"/>
    <property type="evidence" value="ECO:0007669"/>
    <property type="project" value="UniProtKB-UniRule"/>
</dbReference>
<dbReference type="GO" id="GO:0000049">
    <property type="term" value="F:tRNA binding"/>
    <property type="evidence" value="ECO:0007669"/>
    <property type="project" value="TreeGrafter"/>
</dbReference>
<organism evidence="11">
    <name type="scientific">Encephalitozoon cuniculi</name>
    <name type="common">Microsporidian parasite</name>
    <dbReference type="NCBI Taxonomy" id="6035"/>
    <lineage>
        <taxon>Eukaryota</taxon>
        <taxon>Fungi</taxon>
        <taxon>Fungi incertae sedis</taxon>
        <taxon>Microsporidia</taxon>
        <taxon>Unikaryonidae</taxon>
        <taxon>Encephalitozoon</taxon>
    </lineage>
</organism>
<dbReference type="Gene3D" id="3.40.630.30">
    <property type="match status" value="1"/>
</dbReference>
<dbReference type="GO" id="GO:1904812">
    <property type="term" value="P:rRNA acetylation involved in maturation of SSU-rRNA"/>
    <property type="evidence" value="ECO:0007669"/>
    <property type="project" value="InterPro"/>
</dbReference>
<dbReference type="InterPro" id="IPR000182">
    <property type="entry name" value="GNAT_dom"/>
</dbReference>
<feature type="domain" description="N-acetyltransferase" evidence="10">
    <location>
        <begin position="514"/>
        <end position="679"/>
    </location>
</feature>
<evidence type="ECO:0000256" key="7">
    <source>
        <dbReference type="ARBA" id="ARBA00023242"/>
    </source>
</evidence>
<dbReference type="VEuPathDB" id="MicrosporidiaDB:AEWR_100170"/>
<dbReference type="InterPro" id="IPR027417">
    <property type="entry name" value="P-loop_NTPase"/>
</dbReference>
<dbReference type="PANTHER" id="PTHR10925">
    <property type="entry name" value="N-ACETYLTRANSFERASE 10"/>
    <property type="match status" value="1"/>
</dbReference>
<dbReference type="GO" id="GO:0005730">
    <property type="term" value="C:nucleolus"/>
    <property type="evidence" value="ECO:0007669"/>
    <property type="project" value="UniProtKB-SubCell"/>
</dbReference>
<dbReference type="SUPFAM" id="SSF52540">
    <property type="entry name" value="P-loop containing nucleoside triphosphate hydrolases"/>
    <property type="match status" value="1"/>
</dbReference>
<dbReference type="InterPro" id="IPR016181">
    <property type="entry name" value="Acyl_CoA_acyltransferase"/>
</dbReference>
<evidence type="ECO:0000256" key="8">
    <source>
        <dbReference type="ARBA" id="ARBA00023315"/>
    </source>
</evidence>
<evidence type="ECO:0000256" key="3">
    <source>
        <dbReference type="ARBA" id="ARBA00022679"/>
    </source>
</evidence>
<reference evidence="11" key="1">
    <citation type="journal article" date="2013" name="Eukaryot. Cell">
        <title>Extremely Reduced Levels of Heterozygosity in the Vertebrate Pathogen Encephalitozoon cuniculi.</title>
        <authorList>
            <person name="Selman M."/>
            <person name="Sak B."/>
            <person name="Kvac M."/>
            <person name="Farinelli L."/>
            <person name="Weiss L.M."/>
            <person name="Corradi N."/>
        </authorList>
    </citation>
    <scope>NUCLEOTIDE SEQUENCE</scope>
</reference>
<feature type="binding site" evidence="9">
    <location>
        <begin position="577"/>
        <end position="579"/>
    </location>
    <ligand>
        <name>acetyl-CoA</name>
        <dbReference type="ChEBI" id="CHEBI:57288"/>
    </ligand>
</feature>
<keyword evidence="6 9" id="KW-0067">ATP-binding</keyword>
<dbReference type="GO" id="GO:0030686">
    <property type="term" value="C:90S preribosome"/>
    <property type="evidence" value="ECO:0007669"/>
    <property type="project" value="TreeGrafter"/>
</dbReference>
<feature type="binding site" evidence="9">
    <location>
        <position position="651"/>
    </location>
    <ligand>
        <name>acetyl-CoA</name>
        <dbReference type="ChEBI" id="CHEBI:57288"/>
    </ligand>
</feature>
<comment type="similarity">
    <text evidence="9">Belongs to the RNA cytidine acetyltransferase family. NAT10 subfamily.</text>
</comment>
<dbReference type="InterPro" id="IPR007807">
    <property type="entry name" value="TcmA/NAT10_helicase"/>
</dbReference>
<protein>
    <recommendedName>
        <fullName evidence="9">RNA cytidine acetyltransferase</fullName>
        <ecNumber evidence="9">2.3.1.-</ecNumber>
    </recommendedName>
    <alternativeName>
        <fullName evidence="9">18S rRNA cytosine acetyltransferase</fullName>
    </alternativeName>
</protein>
<evidence type="ECO:0000313" key="11">
    <source>
        <dbReference type="EMBL" id="AGE96472.1"/>
    </source>
</evidence>
<dbReference type="EMBL" id="KC513620">
    <property type="protein sequence ID" value="AGE96472.1"/>
    <property type="molecule type" value="Genomic_DNA"/>
</dbReference>
<dbReference type="GO" id="GO:0051392">
    <property type="term" value="F:tRNA cytidine N4-acetyltransferase activity"/>
    <property type="evidence" value="ECO:0007669"/>
    <property type="project" value="RHEA"/>
</dbReference>
<evidence type="ECO:0000256" key="5">
    <source>
        <dbReference type="ARBA" id="ARBA00022741"/>
    </source>
</evidence>
<dbReference type="Pfam" id="PF13725">
    <property type="entry name" value="tRNA_bind_2"/>
    <property type="match status" value="1"/>
</dbReference>
<comment type="catalytic activity">
    <reaction evidence="9">
        <text>a cytidine in 18S rRNA + acetyl-CoA + ATP + H2O = an N(4)-acetylcytidine in 18S rRNA + ADP + phosphate + CoA + H(+)</text>
        <dbReference type="Rhea" id="RHEA:51424"/>
        <dbReference type="Rhea" id="RHEA-COMP:13575"/>
        <dbReference type="Rhea" id="RHEA-COMP:13576"/>
        <dbReference type="ChEBI" id="CHEBI:15377"/>
        <dbReference type="ChEBI" id="CHEBI:15378"/>
        <dbReference type="ChEBI" id="CHEBI:30616"/>
        <dbReference type="ChEBI" id="CHEBI:43474"/>
        <dbReference type="ChEBI" id="CHEBI:57287"/>
        <dbReference type="ChEBI" id="CHEBI:57288"/>
        <dbReference type="ChEBI" id="CHEBI:74900"/>
        <dbReference type="ChEBI" id="CHEBI:82748"/>
        <dbReference type="ChEBI" id="CHEBI:456216"/>
    </reaction>
</comment>
<gene>
    <name evidence="9" type="primary">NAT10</name>
    <name evidence="11" type="ORF">ECU10_0280</name>
</gene>
<keyword evidence="3 9" id="KW-0808">Transferase</keyword>
<feature type="binding site" evidence="9">
    <location>
        <position position="428"/>
    </location>
    <ligand>
        <name>ATP</name>
        <dbReference type="ChEBI" id="CHEBI:30616"/>
    </ligand>
</feature>
<comment type="function">
    <text evidence="9">RNA cytidine acetyltransferase with specificity toward both 18S rRNA and tRNAs. Catalyzes the formation of N(4)-acetylcytidine (ac4C) in 18S rRNA. Required for early nucleolar cleavages of precursor rRNA at sites A0, A1 and A2 during 18S rRNA synthesis. Catalyzes the formation of ac4C in serine and leucine tRNAs. Requires the tRNA-binding adapter protein TAN1 for full tRNA acetyltransferase activity but not for 18S rRNA acetylation.</text>
</comment>
<dbReference type="Gene3D" id="3.40.50.300">
    <property type="entry name" value="P-loop containing nucleotide triphosphate hydrolases"/>
    <property type="match status" value="1"/>
</dbReference>
<dbReference type="HAMAP" id="MF_03211">
    <property type="entry name" value="RNA_acetyltr_Nat10"/>
    <property type="match status" value="1"/>
</dbReference>
<dbReference type="Gene3D" id="3.40.50.11040">
    <property type="match status" value="1"/>
</dbReference>
<proteinExistence type="inferred from homology"/>
<name>M1KAY0_ENCCN</name>
<dbReference type="GO" id="GO:0005524">
    <property type="term" value="F:ATP binding"/>
    <property type="evidence" value="ECO:0007669"/>
    <property type="project" value="UniProtKB-UniRule"/>
</dbReference>
<dbReference type="Pfam" id="PF05127">
    <property type="entry name" value="NAT10_TcmA_helicase"/>
    <property type="match status" value="1"/>
</dbReference>
<evidence type="ECO:0000256" key="2">
    <source>
        <dbReference type="ARBA" id="ARBA00022552"/>
    </source>
</evidence>
<dbReference type="GO" id="GO:1990883">
    <property type="term" value="F:18S rRNA cytidine N-acetyltransferase activity"/>
    <property type="evidence" value="ECO:0007669"/>
    <property type="project" value="TreeGrafter"/>
</dbReference>
<dbReference type="EC" id="2.3.1.-" evidence="9"/>
<sequence>MTFLCDGRIQSFFETNGRRNHRSFVVLLGENAKLQLPTVHRVLQGHSHGPVETVVWCHKNDITKKVSRKASGKKQRGAVQNEESEDDLSLFIKSNDIEFIEYKESERILGRTVDMLILQDFEALSPNLIATSVETVRGGGAIVLLLDSTCSMETLISHRVDIHEKIGEFEPRYNKRLFRSLMNSRFALFLDDKLNMLDGVSMPDIQNPDVVERKATPLEPHSAGNEVLKGLGKTGDQIRIIEELFKALELRESRTIFSITASRGRGKSAALGISIAQAVNLGLLSVYIASPAIENVKTVFMFLITGLEKLGYKRYVDFKIIYQFRGNKRFMQKIEFTGGRKQIIEYFNPLDELKYYPDLLVVDEAAAIPLTYLMKLIFPNFVIMATTASGYEGTGRAFSVKLSETLRKSSIESNSFVYKELAMNESIRYGQNDPVEDWLYRALVLDASIPKIEGCPSPSECELFYVDKSILFSGKSPAERFLNDLFSLFISSHYRNSPNDLQILADSPRHEIFALVTPVEDNGRDIPKVICSLQISFEGRCRRTEHLREGNLIPWVVSEEHLDASFLDAYGARIVRIAVHPEYVGMGYGTASLNLLIKHLSGHGEDIHLAKAKGGEEGVLLYSLSDVSFPRVDWMGASFGMTETLYRFWTKCGFAPVGIKQTITQETGEHSAIFIRSLSPNEDSRIQRYNQNFMSRFVGQLSSSFKDFTPSLSLSLLSNPVTGKGPTTYFSSDDIHRIRMASTGRVDLSLVVDLIPDISRMYFHGKLPQDLSVLRKSVLLMIGCQNRSVEAVAELLTLKPFQVVNILTKTLSILLDDLERNYVAN</sequence>
<dbReference type="VEuPathDB" id="MicrosporidiaDB:M970_100170"/>
<dbReference type="Pfam" id="PF08351">
    <property type="entry name" value="TmcA_N"/>
    <property type="match status" value="1"/>
</dbReference>
<feature type="binding site" evidence="9">
    <location>
        <begin position="264"/>
        <end position="273"/>
    </location>
    <ligand>
        <name>ATP</name>
        <dbReference type="ChEBI" id="CHEBI:30616"/>
    </ligand>
</feature>
<comment type="subcellular location">
    <subcellularLocation>
        <location evidence="1 9">Nucleus</location>
        <location evidence="1 9">Nucleolus</location>
    </subcellularLocation>
</comment>
<evidence type="ECO:0000256" key="1">
    <source>
        <dbReference type="ARBA" id="ARBA00004604"/>
    </source>
</evidence>
<evidence type="ECO:0000256" key="4">
    <source>
        <dbReference type="ARBA" id="ARBA00022694"/>
    </source>
</evidence>
<feature type="binding site" evidence="9">
    <location>
        <begin position="584"/>
        <end position="590"/>
    </location>
    <ligand>
        <name>acetyl-CoA</name>
        <dbReference type="ChEBI" id="CHEBI:57288"/>
    </ligand>
</feature>
<keyword evidence="8 9" id="KW-0012">Acyltransferase</keyword>
<keyword evidence="2 9" id="KW-0698">rRNA processing</keyword>